<dbReference type="OMA" id="AVERSIW"/>
<protein>
    <submittedName>
        <fullName evidence="1">LAFE_0B12772g1_1</fullName>
    </submittedName>
</protein>
<evidence type="ECO:0000313" key="2">
    <source>
        <dbReference type="Proteomes" id="UP000190831"/>
    </source>
</evidence>
<accession>A0A1G4M965</accession>
<name>A0A1G4M965_LACFM</name>
<gene>
    <name evidence="1" type="ORF">LAFE_0B12772G</name>
</gene>
<evidence type="ECO:0000313" key="1">
    <source>
        <dbReference type="EMBL" id="SCW00251.1"/>
    </source>
</evidence>
<dbReference type="OrthoDB" id="4036583at2759"/>
<dbReference type="EMBL" id="LT598489">
    <property type="protein sequence ID" value="SCW00251.1"/>
    <property type="molecule type" value="Genomic_DNA"/>
</dbReference>
<dbReference type="Proteomes" id="UP000190831">
    <property type="component" value="Chromosome B"/>
</dbReference>
<proteinExistence type="predicted"/>
<keyword evidence="2" id="KW-1185">Reference proteome</keyword>
<dbReference type="AlphaFoldDB" id="A0A1G4M965"/>
<reference evidence="2" key="1">
    <citation type="submission" date="2016-03" db="EMBL/GenBank/DDBJ databases">
        <authorList>
            <person name="Devillers H."/>
        </authorList>
    </citation>
    <scope>NUCLEOTIDE SEQUENCE [LARGE SCALE GENOMIC DNA]</scope>
</reference>
<sequence>MCWSDRPAKGEQSLRAMAQEALAFSEALIPPTEYREELETCAEYGVCAYLVRFAVERSIWLGRYREVYKNYHGLLQRRIEIKRSVTERMMDVGIKRSYNKMWEKLADQKMDILAFFNADSQETCKEMWSARQGELVTIMRERRKHIKLPWQTEYFFTDGYLDAQLENRAMVDFVYQEARDVQRRRDPPRVRVTWEMYVLMQFGIFFRRSKREAVYSAYPELPRVTLFVHWLRLMSVKVHLSNNQGVPLYIMVGEMLGGRM</sequence>
<organism evidence="1 2">
    <name type="scientific">Lachancea fermentati</name>
    <name type="common">Zygosaccharomyces fermentati</name>
    <dbReference type="NCBI Taxonomy" id="4955"/>
    <lineage>
        <taxon>Eukaryota</taxon>
        <taxon>Fungi</taxon>
        <taxon>Dikarya</taxon>
        <taxon>Ascomycota</taxon>
        <taxon>Saccharomycotina</taxon>
        <taxon>Saccharomycetes</taxon>
        <taxon>Saccharomycetales</taxon>
        <taxon>Saccharomycetaceae</taxon>
        <taxon>Lachancea</taxon>
    </lineage>
</organism>